<keyword evidence="1 5" id="KW-0479">Metal-binding</keyword>
<dbReference type="GO" id="GO:0035516">
    <property type="term" value="F:broad specificity oxidative DNA demethylase activity"/>
    <property type="evidence" value="ECO:0007669"/>
    <property type="project" value="TreeGrafter"/>
</dbReference>
<evidence type="ECO:0000259" key="6">
    <source>
        <dbReference type="PROSITE" id="PS51471"/>
    </source>
</evidence>
<dbReference type="Pfam" id="PF13532">
    <property type="entry name" value="2OG-FeII_Oxy_2"/>
    <property type="match status" value="1"/>
</dbReference>
<keyword evidence="4 5" id="KW-0408">Iron</keyword>
<evidence type="ECO:0000256" key="1">
    <source>
        <dbReference type="ARBA" id="ARBA00022723"/>
    </source>
</evidence>
<evidence type="ECO:0000256" key="4">
    <source>
        <dbReference type="ARBA" id="ARBA00023004"/>
    </source>
</evidence>
<dbReference type="InterPro" id="IPR027450">
    <property type="entry name" value="AlkB-like"/>
</dbReference>
<organism evidence="7">
    <name type="scientific">Cladocopium goreaui</name>
    <dbReference type="NCBI Taxonomy" id="2562237"/>
    <lineage>
        <taxon>Eukaryota</taxon>
        <taxon>Sar</taxon>
        <taxon>Alveolata</taxon>
        <taxon>Dinophyceae</taxon>
        <taxon>Suessiales</taxon>
        <taxon>Symbiodiniaceae</taxon>
        <taxon>Cladocopium</taxon>
    </lineage>
</organism>
<feature type="binding site" evidence="5">
    <location>
        <position position="262"/>
    </location>
    <ligand>
        <name>Fe cation</name>
        <dbReference type="ChEBI" id="CHEBI:24875"/>
        <note>catalytic</note>
    </ligand>
</feature>
<evidence type="ECO:0000313" key="7">
    <source>
        <dbReference type="EMBL" id="CAI3975979.1"/>
    </source>
</evidence>
<dbReference type="InterPro" id="IPR004574">
    <property type="entry name" value="Alkb"/>
</dbReference>
<dbReference type="PANTHER" id="PTHR16557:SF11">
    <property type="entry name" value="ALPHA-KETOGLUTARATE-DEPENDENT DIOXYGENASE ALKB"/>
    <property type="match status" value="1"/>
</dbReference>
<gene>
    <name evidence="7" type="ORF">C1SCF055_LOCUS4240</name>
</gene>
<keyword evidence="2 9" id="KW-0223">Dioxygenase</keyword>
<dbReference type="EMBL" id="CAMXCT030000236">
    <property type="protein sequence ID" value="CAL4763291.1"/>
    <property type="molecule type" value="Genomic_DNA"/>
</dbReference>
<reference evidence="7" key="1">
    <citation type="submission" date="2022-10" db="EMBL/GenBank/DDBJ databases">
        <authorList>
            <person name="Chen Y."/>
            <person name="Dougan E. K."/>
            <person name="Chan C."/>
            <person name="Rhodes N."/>
            <person name="Thang M."/>
        </authorList>
    </citation>
    <scope>NUCLEOTIDE SEQUENCE</scope>
</reference>
<dbReference type="GO" id="GO:0008198">
    <property type="term" value="F:ferrous iron binding"/>
    <property type="evidence" value="ECO:0007669"/>
    <property type="project" value="TreeGrafter"/>
</dbReference>
<evidence type="ECO:0000313" key="8">
    <source>
        <dbReference type="EMBL" id="CAL1129354.1"/>
    </source>
</evidence>
<keyword evidence="3" id="KW-0560">Oxidoreductase</keyword>
<protein>
    <submittedName>
        <fullName evidence="9">Alpha-ketoglutarate-dependent dioxygenase abh1</fullName>
    </submittedName>
</protein>
<dbReference type="AlphaFoldDB" id="A0A9P1FGC7"/>
<evidence type="ECO:0000256" key="3">
    <source>
        <dbReference type="ARBA" id="ARBA00023002"/>
    </source>
</evidence>
<evidence type="ECO:0000256" key="2">
    <source>
        <dbReference type="ARBA" id="ARBA00022964"/>
    </source>
</evidence>
<dbReference type="EMBL" id="CAMXCT010000236">
    <property type="protein sequence ID" value="CAI3975979.1"/>
    <property type="molecule type" value="Genomic_DNA"/>
</dbReference>
<dbReference type="PANTHER" id="PTHR16557">
    <property type="entry name" value="ALKYLATED DNA REPAIR PROTEIN ALKB-RELATED"/>
    <property type="match status" value="1"/>
</dbReference>
<dbReference type="GO" id="GO:0035513">
    <property type="term" value="P:oxidative RNA demethylation"/>
    <property type="evidence" value="ECO:0007669"/>
    <property type="project" value="TreeGrafter"/>
</dbReference>
<keyword evidence="10" id="KW-1185">Reference proteome</keyword>
<comment type="caution">
    <text evidence="7">The sequence shown here is derived from an EMBL/GenBank/DDBJ whole genome shotgun (WGS) entry which is preliminary data.</text>
</comment>
<reference evidence="8" key="2">
    <citation type="submission" date="2024-04" db="EMBL/GenBank/DDBJ databases">
        <authorList>
            <person name="Chen Y."/>
            <person name="Shah S."/>
            <person name="Dougan E. K."/>
            <person name="Thang M."/>
            <person name="Chan C."/>
        </authorList>
    </citation>
    <scope>NUCLEOTIDE SEQUENCE [LARGE SCALE GENOMIC DNA]</scope>
</reference>
<dbReference type="EMBL" id="CAMXCT020000236">
    <property type="protein sequence ID" value="CAL1129354.1"/>
    <property type="molecule type" value="Genomic_DNA"/>
</dbReference>
<dbReference type="OrthoDB" id="429339at2759"/>
<dbReference type="InterPro" id="IPR037151">
    <property type="entry name" value="AlkB-like_sf"/>
</dbReference>
<feature type="binding site" evidence="5">
    <location>
        <position position="208"/>
    </location>
    <ligand>
        <name>Fe cation</name>
        <dbReference type="ChEBI" id="CHEBI:24875"/>
        <note>catalytic</note>
    </ligand>
</feature>
<dbReference type="Gene3D" id="2.60.120.590">
    <property type="entry name" value="Alpha-ketoglutarate-dependent dioxygenase AlkB-like"/>
    <property type="match status" value="1"/>
</dbReference>
<dbReference type="Proteomes" id="UP001152797">
    <property type="component" value="Unassembled WGS sequence"/>
</dbReference>
<proteinExistence type="predicted"/>
<accession>A0A9P1FGC7</accession>
<sequence length="357" mass="39921">MTSDAYHELDSQWRSVRDLESLRSSQLSGLAGELLTEASSDPRCQRLRDGEIYRLVSDAVDGDAYLIPGLLSFQDQAQLLSALICDWATPPNRSNLWPAEAPESGEWLQEGLAKFFDMSEDSPDPSSLSVIEKLRWVTMGKQYDWSSRCYLPDDCRPLPELLVSFATRAVDLLKDAGEIDNTHTFQAAICNLYHAARRPSDRLGGHRDDVEEDTTSPLVTISIGLPCVFLLGKETRSSKPIPLLLTAGSMLVLTNRARQAYHGVPTILVPPKLQMKGRTFRRASPASWDPTFDWAYRPWLVANDSGGAPPEPFDSTVPEAIHYLLTRARVSFSIRSVDVKIPAEESEQKILRETCWD</sequence>
<feature type="binding site" evidence="5">
    <location>
        <position position="206"/>
    </location>
    <ligand>
        <name>Fe cation</name>
        <dbReference type="ChEBI" id="CHEBI:24875"/>
        <note>catalytic</note>
    </ligand>
</feature>
<evidence type="ECO:0000256" key="5">
    <source>
        <dbReference type="PIRSR" id="PIRSR604574-2"/>
    </source>
</evidence>
<dbReference type="GO" id="GO:0035515">
    <property type="term" value="F:oxidative RNA demethylase activity"/>
    <property type="evidence" value="ECO:0007669"/>
    <property type="project" value="TreeGrafter"/>
</dbReference>
<name>A0A9P1FGC7_9DINO</name>
<dbReference type="SUPFAM" id="SSF51197">
    <property type="entry name" value="Clavaminate synthase-like"/>
    <property type="match status" value="1"/>
</dbReference>
<comment type="cofactor">
    <cofactor evidence="5">
        <name>Fe(2+)</name>
        <dbReference type="ChEBI" id="CHEBI:29033"/>
    </cofactor>
    <text evidence="5">Binds 1 Fe(2+) ion per subunit.</text>
</comment>
<evidence type="ECO:0000313" key="10">
    <source>
        <dbReference type="Proteomes" id="UP001152797"/>
    </source>
</evidence>
<dbReference type="GO" id="GO:0005737">
    <property type="term" value="C:cytoplasm"/>
    <property type="evidence" value="ECO:0007669"/>
    <property type="project" value="TreeGrafter"/>
</dbReference>
<dbReference type="PROSITE" id="PS51471">
    <property type="entry name" value="FE2OG_OXY"/>
    <property type="match status" value="1"/>
</dbReference>
<evidence type="ECO:0000313" key="9">
    <source>
        <dbReference type="EMBL" id="CAL4763291.1"/>
    </source>
</evidence>
<feature type="domain" description="Fe2OG dioxygenase" evidence="6">
    <location>
        <begin position="184"/>
        <end position="284"/>
    </location>
</feature>
<dbReference type="InterPro" id="IPR005123">
    <property type="entry name" value="Oxoglu/Fe-dep_dioxygenase_dom"/>
</dbReference>